<keyword evidence="3" id="KW-0472">Membrane</keyword>
<dbReference type="Gene3D" id="2.130.10.130">
    <property type="entry name" value="Integrin alpha, N-terminal"/>
    <property type="match status" value="3"/>
</dbReference>
<dbReference type="InterPro" id="IPR013517">
    <property type="entry name" value="FG-GAP"/>
</dbReference>
<dbReference type="PANTHER" id="PTHR44103:SF1">
    <property type="entry name" value="PROPROTEIN CONVERTASE P"/>
    <property type="match status" value="1"/>
</dbReference>
<keyword evidence="5" id="KW-1185">Reference proteome</keyword>
<protein>
    <recommendedName>
        <fullName evidence="6">Fibronectin type III domain-containing protein</fullName>
    </recommendedName>
</protein>
<dbReference type="InterPro" id="IPR011050">
    <property type="entry name" value="Pectin_lyase_fold/virulence"/>
</dbReference>
<dbReference type="RefSeq" id="XP_013755487.1">
    <property type="nucleotide sequence ID" value="XM_013900033.1"/>
</dbReference>
<evidence type="ECO:0000313" key="5">
    <source>
        <dbReference type="Proteomes" id="UP000054408"/>
    </source>
</evidence>
<feature type="transmembrane region" description="Helical" evidence="3">
    <location>
        <begin position="1655"/>
        <end position="1676"/>
    </location>
</feature>
<feature type="transmembrane region" description="Helical" evidence="3">
    <location>
        <begin position="1592"/>
        <end position="1614"/>
    </location>
</feature>
<feature type="region of interest" description="Disordered" evidence="2">
    <location>
        <begin position="1874"/>
        <end position="1966"/>
    </location>
</feature>
<dbReference type="PANTHER" id="PTHR44103">
    <property type="entry name" value="PROPROTEIN CONVERTASE P"/>
    <property type="match status" value="1"/>
</dbReference>
<feature type="transmembrane region" description="Helical" evidence="3">
    <location>
        <begin position="1556"/>
        <end position="1580"/>
    </location>
</feature>
<keyword evidence="1" id="KW-0732">Signal</keyword>
<accession>A0A0L0DJG0</accession>
<feature type="transmembrane region" description="Helical" evidence="3">
    <location>
        <begin position="1761"/>
        <end position="1779"/>
    </location>
</feature>
<dbReference type="SUPFAM" id="SSF69318">
    <property type="entry name" value="Integrin alpha N-terminal domain"/>
    <property type="match status" value="2"/>
</dbReference>
<dbReference type="EMBL" id="GL349472">
    <property type="protein sequence ID" value="KNC52447.1"/>
    <property type="molecule type" value="Genomic_DNA"/>
</dbReference>
<dbReference type="Pfam" id="PF13517">
    <property type="entry name" value="FG-GAP_3"/>
    <property type="match status" value="5"/>
</dbReference>
<feature type="compositionally biased region" description="Low complexity" evidence="2">
    <location>
        <begin position="1827"/>
        <end position="1837"/>
    </location>
</feature>
<reference evidence="4 5" key="1">
    <citation type="submission" date="2010-05" db="EMBL/GenBank/DDBJ databases">
        <title>The Genome Sequence of Thecamonas trahens ATCC 50062.</title>
        <authorList>
            <consortium name="The Broad Institute Genome Sequencing Platform"/>
            <person name="Russ C."/>
            <person name="Cuomo C."/>
            <person name="Shea T."/>
            <person name="Young S.K."/>
            <person name="Zeng Q."/>
            <person name="Koehrsen M."/>
            <person name="Haas B."/>
            <person name="Borodovsky M."/>
            <person name="Guigo R."/>
            <person name="Alvarado L."/>
            <person name="Berlin A."/>
            <person name="Bochicchio J."/>
            <person name="Borenstein D."/>
            <person name="Chapman S."/>
            <person name="Chen Z."/>
            <person name="Freedman E."/>
            <person name="Gellesch M."/>
            <person name="Goldberg J."/>
            <person name="Griggs A."/>
            <person name="Gujja S."/>
            <person name="Heilman E."/>
            <person name="Heiman D."/>
            <person name="Hepburn T."/>
            <person name="Howarth C."/>
            <person name="Jen D."/>
            <person name="Larson L."/>
            <person name="Mehta T."/>
            <person name="Park D."/>
            <person name="Pearson M."/>
            <person name="Roberts A."/>
            <person name="Saif S."/>
            <person name="Shenoy N."/>
            <person name="Sisk P."/>
            <person name="Stolte C."/>
            <person name="Sykes S."/>
            <person name="Thomson T."/>
            <person name="Walk T."/>
            <person name="White J."/>
            <person name="Yandava C."/>
            <person name="Burger G."/>
            <person name="Gray M.W."/>
            <person name="Holland P.W.H."/>
            <person name="King N."/>
            <person name="Lang F.B.F."/>
            <person name="Roger A.J."/>
            <person name="Ruiz-Trillo I."/>
            <person name="Lander E."/>
            <person name="Nusbaum C."/>
        </authorList>
    </citation>
    <scope>NUCLEOTIDE SEQUENCE [LARGE SCALE GENOMIC DNA]</scope>
    <source>
        <strain evidence="4 5">ATCC 50062</strain>
    </source>
</reference>
<dbReference type="Proteomes" id="UP000054408">
    <property type="component" value="Unassembled WGS sequence"/>
</dbReference>
<evidence type="ECO:0000256" key="1">
    <source>
        <dbReference type="ARBA" id="ARBA00022729"/>
    </source>
</evidence>
<dbReference type="CDD" id="cd00185">
    <property type="entry name" value="TNFRSF"/>
    <property type="match status" value="1"/>
</dbReference>
<name>A0A0L0DJG0_THETB</name>
<proteinExistence type="predicted"/>
<evidence type="ECO:0008006" key="6">
    <source>
        <dbReference type="Google" id="ProtNLM"/>
    </source>
</evidence>
<dbReference type="InterPro" id="IPR028994">
    <property type="entry name" value="Integrin_alpha_N"/>
</dbReference>
<feature type="transmembrane region" description="Helical" evidence="3">
    <location>
        <begin position="1714"/>
        <end position="1741"/>
    </location>
</feature>
<keyword evidence="3" id="KW-0812">Transmembrane</keyword>
<dbReference type="OrthoDB" id="10022113at2759"/>
<sequence>MLYRLELAWGSMAGRKSRGHVGRAERRVRSGGGNVALLPVLVLLLVGLGYVASGDCVIEYVEPSSNLMSGAISNPTGMVASMLDAGTAYLDVAVIDFTNNGVYVITRTGGGGWNAPSLVDNTKEEPFLLVAEDADGDGSPDVIVPYSGDTDSVVIYWNVGHDATFPNVPTVLDTMADTDPYSAAIGDINADGMIDVVYTAFWGDFVGVFLGTGTGTFAASSDDLTSSLGGIYSIVSPRQVAVHDMDADGFDDIIYVCSDTHMVVILPGRSDIDSVLATSAAVVDYLADGVFNFAVGDLDQDGDLDIVASITEDSVIRVYYNLGSMLFTQPATIGAAHMLPYTIALGDVSGDGWLDIVYVASGSDLVGWIPAEVGGTFVLPPQKMSALTAPHGAVVGDFDGDGQVDAGAVSESTGEVVYYTFSASASPLTATPRIVTATTEGAQAVDVVDFNNDGFVDTLVASWLDRSVTVWFNDGRGSFQGSNGAEGRVSQAIHKDITLTPGAVVAVDVDGDGLFDALAGYEDVSHPVTWWRNTGDGVFETTPRTVGTCGLEARRVRKADFNGDGLPDVVMVCMDPEADVKAFINIDGGASWTELLLYRYTPAVWDEYLYVDVAVADLDNDNRPDVVVVEGFSGKVAYIRNLNGTTFAPATIIDNAPSSDPISVALCDVDANGGIDVVVGLLDPVPKVVLYQQTGAGTLSFAPPITLGGTYTEPWAVACGDVTGDGAVDIVVGDYAEPGPLVWYRNDGSGSFSPQTVLGTYDNIFEISIADVNSDGLNDVLVAASGENMVFAVYQQRLLSAAVERAKLPELAPGLSPTVPQLHYELNTASRCSAQRLDLPAGMVARGCAASGYLVVPSGVDWTIAGPPGVEAGAKLVISDVDLEGATIAASFDASTGLRVSGAGAILRLINVTVSGFSSVSASPFQYLGGHGGAVAVTDGGRLEVIGSTFAGNSAKTTGGAVALLGDEPTASFVATTFVNNEALGDGGGAVAVLSRGGSVSFTEGSKVVDNHAPSGCGGGMLIESAAEDVRLTLSDTLVCSNTAGKLGGGLAAFAGSGVEVVSSSGSVFADNSARAGGGIAAMAASYTVPAFSTFSSAALARAPAGSGTGNATIAFEAGAVLGHNKAVYGGGLFGCGAVVDARALSMSGVPQASTGGGFGFYCLLSDGSAPQGESWLLAPVVGGVSGTSGGYGQLFATPPVALTSMQMPMGVSSGVALGAGYAVAYDGYGQLVVDDGLVLDVTESSGAGIVVTGAEVGIGFSGVTGQAPLQGVALAVPVAVLPHTGTLRLRIRTEVASGVVVIEMNVGVNIGLCSRGLGADSSSGLGGGVLVCSACDEGSYSDEETAGACRAIPPCPALSQRPSQNNATHLVPCECEAGTWTPEAVPGWKQIDDVPTFAACPIGSACLGGRATIECGPGYEPDGYLCRLCAPSAYRFSDGTCKPCPTGSLSRFWAFVFGIAIVAMAAVCVVVFTTRVVEQGGEARPAPPQSERTKLIPHALSVALVYIQILGLLADAPFNWPETPVRKALRAANVANVDLAIFSTDCTIKDFATRYLVSVAVPLVFAGWMVAIVAGVKALGRCMACAARTRMATISGWTLAGRVLFSFGPLLYIPVCKSALVFFDCTRLPDGNYYLDANLDEQCFVGTWMRLFPIALVALVLYVAALPLFFATVLWRNRGRLGEPQVQLRYGPIYLQYRSAYFWFEVAQLVKRLMIVCVALFFSRIEVWLFGGLFVIFLSYRTFQLKHAPFFFPVHNTLEARLSAAIVVLLTCGVLFWANKFPNQTTYVVVAVVAMAAISISILVLLAAAAEEIGTTVKHKREQRRVGSGRSSGGSSLTLRDTEFLTLLSRHVPDLEHPELAVPMYHVHSRFRDDAGGDEGSMTNSETSDGMDAGFPSNKEVMPRWATVSGGSGLGRERSQIDSPSGIGRSSRRISSSVDLFVESDEDVPLDVMSTPALDSSQGRG</sequence>
<feature type="compositionally biased region" description="Low complexity" evidence="2">
    <location>
        <begin position="1926"/>
        <end position="1938"/>
    </location>
</feature>
<keyword evidence="3" id="KW-1133">Transmembrane helix</keyword>
<organism evidence="4 5">
    <name type="scientific">Thecamonas trahens ATCC 50062</name>
    <dbReference type="NCBI Taxonomy" id="461836"/>
    <lineage>
        <taxon>Eukaryota</taxon>
        <taxon>Apusozoa</taxon>
        <taxon>Apusomonadida</taxon>
        <taxon>Apusomonadidae</taxon>
        <taxon>Thecamonas</taxon>
    </lineage>
</organism>
<evidence type="ECO:0000313" key="4">
    <source>
        <dbReference type="EMBL" id="KNC52447.1"/>
    </source>
</evidence>
<feature type="transmembrane region" description="Helical" evidence="3">
    <location>
        <begin position="1453"/>
        <end position="1475"/>
    </location>
</feature>
<feature type="region of interest" description="Disordered" evidence="2">
    <location>
        <begin position="1819"/>
        <end position="1838"/>
    </location>
</feature>
<dbReference type="SUPFAM" id="SSF51126">
    <property type="entry name" value="Pectin lyase-like"/>
    <property type="match status" value="1"/>
</dbReference>
<evidence type="ECO:0000256" key="3">
    <source>
        <dbReference type="SAM" id="Phobius"/>
    </source>
</evidence>
<gene>
    <name evidence="4" type="ORF">AMSG_08429</name>
</gene>
<dbReference type="GeneID" id="25567125"/>
<evidence type="ECO:0000256" key="2">
    <source>
        <dbReference type="SAM" id="MobiDB-lite"/>
    </source>
</evidence>
<feature type="transmembrane region" description="Helical" evidence="3">
    <location>
        <begin position="1786"/>
        <end position="1811"/>
    </location>
</feature>
<feature type="transmembrane region" description="Helical" evidence="3">
    <location>
        <begin position="1496"/>
        <end position="1515"/>
    </location>
</feature>